<keyword evidence="3" id="KW-0378">Hydrolase</keyword>
<dbReference type="PANTHER" id="PTHR11487:SF0">
    <property type="entry name" value="S-ACYL FATTY ACID SYNTHASE THIOESTERASE, MEDIUM CHAIN"/>
    <property type="match status" value="1"/>
</dbReference>
<evidence type="ECO:0000256" key="1">
    <source>
        <dbReference type="ARBA" id="ARBA00007169"/>
    </source>
</evidence>
<dbReference type="InterPro" id="IPR029058">
    <property type="entry name" value="AB_hydrolase_fold"/>
</dbReference>
<dbReference type="GO" id="GO:0008610">
    <property type="term" value="P:lipid biosynthetic process"/>
    <property type="evidence" value="ECO:0007669"/>
    <property type="project" value="TreeGrafter"/>
</dbReference>
<dbReference type="EMBL" id="SLZQ01000001">
    <property type="protein sequence ID" value="TCS39450.1"/>
    <property type="molecule type" value="Genomic_DNA"/>
</dbReference>
<accession>A0A4V2UJA9</accession>
<gene>
    <name evidence="3" type="ORF">EDC30_101406</name>
</gene>
<dbReference type="PANTHER" id="PTHR11487">
    <property type="entry name" value="THIOESTERASE"/>
    <property type="match status" value="1"/>
</dbReference>
<dbReference type="InterPro" id="IPR001031">
    <property type="entry name" value="Thioesterase"/>
</dbReference>
<evidence type="ECO:0000313" key="4">
    <source>
        <dbReference type="Proteomes" id="UP000295382"/>
    </source>
</evidence>
<sequence>MREAPCHRLDSLLADIESALPSLLDRPYAFFGHSMGATVAFELTRRLQAAGLPAPRHLFLSGRSAPQLPSRRAPIHALPHVEFIDTLRKFSGTPAEVLAHEELMEMMVPIMRVDFEALETWHYEPGAPFDIPVSVFGGLADEAVPMENLDAWASCTSARFKRHMFPGGHFFIQQHYPAMLNIVARALEDY</sequence>
<proteinExistence type="inferred from homology"/>
<dbReference type="Pfam" id="PF00975">
    <property type="entry name" value="Thioesterase"/>
    <property type="match status" value="1"/>
</dbReference>
<keyword evidence="4" id="KW-1185">Reference proteome</keyword>
<dbReference type="GO" id="GO:0016787">
    <property type="term" value="F:hydrolase activity"/>
    <property type="evidence" value="ECO:0007669"/>
    <property type="project" value="UniProtKB-KW"/>
</dbReference>
<evidence type="ECO:0000313" key="3">
    <source>
        <dbReference type="EMBL" id="TCS39450.1"/>
    </source>
</evidence>
<dbReference type="InterPro" id="IPR012223">
    <property type="entry name" value="TEII"/>
</dbReference>
<dbReference type="SUPFAM" id="SSF53474">
    <property type="entry name" value="alpha/beta-Hydrolases"/>
    <property type="match status" value="1"/>
</dbReference>
<comment type="caution">
    <text evidence="3">The sequence shown here is derived from an EMBL/GenBank/DDBJ whole genome shotgun (WGS) entry which is preliminary data.</text>
</comment>
<reference evidence="3 4" key="1">
    <citation type="submission" date="2019-03" db="EMBL/GenBank/DDBJ databases">
        <title>Genomic Encyclopedia of Type Strains, Phase IV (KMG-IV): sequencing the most valuable type-strain genomes for metagenomic binning, comparative biology and taxonomic classification.</title>
        <authorList>
            <person name="Goeker M."/>
        </authorList>
    </citation>
    <scope>NUCLEOTIDE SEQUENCE [LARGE SCALE GENOMIC DNA]</scope>
    <source>
        <strain evidence="3 4">DSM 7445</strain>
    </source>
</reference>
<evidence type="ECO:0000259" key="2">
    <source>
        <dbReference type="Pfam" id="PF00975"/>
    </source>
</evidence>
<dbReference type="Gene3D" id="3.40.50.1820">
    <property type="entry name" value="alpha/beta hydrolase"/>
    <property type="match status" value="1"/>
</dbReference>
<protein>
    <submittedName>
        <fullName evidence="3">Medium-chain acyl-[acyl-carrier-protein] hydrolase</fullName>
    </submittedName>
</protein>
<feature type="domain" description="Thioesterase" evidence="2">
    <location>
        <begin position="3"/>
        <end position="184"/>
    </location>
</feature>
<dbReference type="AlphaFoldDB" id="A0A4V2UJA9"/>
<comment type="similarity">
    <text evidence="1">Belongs to the thioesterase family.</text>
</comment>
<name>A0A4V2UJA9_PAULE</name>
<organism evidence="3 4">
    <name type="scientific">Paucimonas lemoignei</name>
    <name type="common">Pseudomonas lemoignei</name>
    <dbReference type="NCBI Taxonomy" id="29443"/>
    <lineage>
        <taxon>Bacteria</taxon>
        <taxon>Pseudomonadati</taxon>
        <taxon>Pseudomonadota</taxon>
        <taxon>Betaproteobacteria</taxon>
        <taxon>Burkholderiales</taxon>
        <taxon>Burkholderiaceae</taxon>
        <taxon>Paucimonas</taxon>
    </lineage>
</organism>
<dbReference type="Proteomes" id="UP000295382">
    <property type="component" value="Unassembled WGS sequence"/>
</dbReference>